<dbReference type="EMBL" id="SIUB01000003">
    <property type="protein sequence ID" value="TBN53978.1"/>
    <property type="molecule type" value="Genomic_DNA"/>
</dbReference>
<feature type="domain" description="Double zinc ribbon" evidence="3">
    <location>
        <begin position="22"/>
        <end position="70"/>
    </location>
</feature>
<dbReference type="SUPFAM" id="SSF53271">
    <property type="entry name" value="PRTase-like"/>
    <property type="match status" value="1"/>
</dbReference>
<dbReference type="Proteomes" id="UP000291613">
    <property type="component" value="Unassembled WGS sequence"/>
</dbReference>
<proteinExistence type="inferred from homology"/>
<dbReference type="OrthoDB" id="9779910at2"/>
<dbReference type="PANTHER" id="PTHR47505">
    <property type="entry name" value="DNA UTILIZATION PROTEIN YHGH"/>
    <property type="match status" value="1"/>
</dbReference>
<feature type="domain" description="Phosphoribosyltransferase" evidence="2">
    <location>
        <begin position="206"/>
        <end position="249"/>
    </location>
</feature>
<dbReference type="RefSeq" id="WP_131003248.1">
    <property type="nucleotide sequence ID" value="NZ_JBHSZR010000003.1"/>
</dbReference>
<organism evidence="4 5">
    <name type="scientific">Hansschlegelia quercus</name>
    <dbReference type="NCBI Taxonomy" id="2528245"/>
    <lineage>
        <taxon>Bacteria</taxon>
        <taxon>Pseudomonadati</taxon>
        <taxon>Pseudomonadota</taxon>
        <taxon>Alphaproteobacteria</taxon>
        <taxon>Hyphomicrobiales</taxon>
        <taxon>Methylopilaceae</taxon>
        <taxon>Hansschlegelia</taxon>
    </lineage>
</organism>
<name>A0A4Q9GIV4_9HYPH</name>
<evidence type="ECO:0000259" key="3">
    <source>
        <dbReference type="Pfam" id="PF18912"/>
    </source>
</evidence>
<reference evidence="4 5" key="1">
    <citation type="submission" date="2019-02" db="EMBL/GenBank/DDBJ databases">
        <title>Hansschlegelia quercus sp. nov., a novel methylotrophic bacterium from buds of oak (Quercus robur L.).</title>
        <authorList>
            <person name="Agafonova N.V."/>
            <person name="Kaparullina E.N."/>
            <person name="Grouzdev D.S."/>
            <person name="Doronina N.V."/>
        </authorList>
    </citation>
    <scope>NUCLEOTIDE SEQUENCE [LARGE SCALE GENOMIC DNA]</scope>
    <source>
        <strain evidence="4 5">Dub</strain>
    </source>
</reference>
<dbReference type="CDD" id="cd06223">
    <property type="entry name" value="PRTases_typeI"/>
    <property type="match status" value="1"/>
</dbReference>
<dbReference type="AlphaFoldDB" id="A0A4Q9GIV4"/>
<keyword evidence="5" id="KW-1185">Reference proteome</keyword>
<evidence type="ECO:0000313" key="4">
    <source>
        <dbReference type="EMBL" id="TBN53978.1"/>
    </source>
</evidence>
<comment type="caution">
    <text evidence="4">The sequence shown here is derived from an EMBL/GenBank/DDBJ whole genome shotgun (WGS) entry which is preliminary data.</text>
</comment>
<protein>
    <submittedName>
        <fullName evidence="4">ComF family protein</fullName>
    </submittedName>
</protein>
<gene>
    <name evidence="4" type="ORF">EYR15_09375</name>
</gene>
<comment type="similarity">
    <text evidence="1">Belongs to the ComF/GntX family.</text>
</comment>
<dbReference type="InterPro" id="IPR051910">
    <property type="entry name" value="ComF/GntX_DNA_util-trans"/>
</dbReference>
<dbReference type="Pfam" id="PF00156">
    <property type="entry name" value="Pribosyltran"/>
    <property type="match status" value="1"/>
</dbReference>
<evidence type="ECO:0000313" key="5">
    <source>
        <dbReference type="Proteomes" id="UP000291613"/>
    </source>
</evidence>
<evidence type="ECO:0000256" key="1">
    <source>
        <dbReference type="ARBA" id="ARBA00008007"/>
    </source>
</evidence>
<dbReference type="InterPro" id="IPR044005">
    <property type="entry name" value="DZR_2"/>
</dbReference>
<dbReference type="Pfam" id="PF18912">
    <property type="entry name" value="DZR_2"/>
    <property type="match status" value="1"/>
</dbReference>
<dbReference type="InterPro" id="IPR029057">
    <property type="entry name" value="PRTase-like"/>
</dbReference>
<dbReference type="Gene3D" id="3.40.50.2020">
    <property type="match status" value="1"/>
</dbReference>
<accession>A0A4Q9GIV4</accession>
<sequence length="255" mass="26874">MAFASPVIASASRAFGVAARVVLDFALPPQCLACSKPVIDSGGLCAGCWSVLQPIERPYCERLGTPFPADYGPGLLSPAAIANPPAYDRARAVARFDGSARELVHRLKYADGVHLARPLGGMMARAGAELLGPGAVILPVPLHRGRLWSRRFNQAALLAREATRLSGAELRTDLLLRVKPTRPQVGLTAAERAANLAGAFRLADGAAAALKSRRVVIVDDVLTTGATVDRLSRLVRRAGAESVDVLVFALVVKDG</sequence>
<dbReference type="PANTHER" id="PTHR47505:SF1">
    <property type="entry name" value="DNA UTILIZATION PROTEIN YHGH"/>
    <property type="match status" value="1"/>
</dbReference>
<dbReference type="InterPro" id="IPR000836">
    <property type="entry name" value="PRTase_dom"/>
</dbReference>
<evidence type="ECO:0000259" key="2">
    <source>
        <dbReference type="Pfam" id="PF00156"/>
    </source>
</evidence>